<dbReference type="AlphaFoldDB" id="A0A383E855"/>
<proteinExistence type="predicted"/>
<reference evidence="1" key="1">
    <citation type="submission" date="2018-05" db="EMBL/GenBank/DDBJ databases">
        <authorList>
            <person name="Lanie J.A."/>
            <person name="Ng W.-L."/>
            <person name="Kazmierczak K.M."/>
            <person name="Andrzejewski T.M."/>
            <person name="Davidsen T.M."/>
            <person name="Wayne K.J."/>
            <person name="Tettelin H."/>
            <person name="Glass J.I."/>
            <person name="Rusch D."/>
            <person name="Podicherti R."/>
            <person name="Tsui H.-C.T."/>
            <person name="Winkler M.E."/>
        </authorList>
    </citation>
    <scope>NUCLEOTIDE SEQUENCE</scope>
</reference>
<feature type="non-terminal residue" evidence="1">
    <location>
        <position position="25"/>
    </location>
</feature>
<sequence length="25" mass="2961">MYLLLLFHSGLVIKFKIVNIIYGKH</sequence>
<evidence type="ECO:0000313" key="1">
    <source>
        <dbReference type="EMBL" id="SVE52555.1"/>
    </source>
</evidence>
<protein>
    <submittedName>
        <fullName evidence="1">Uncharacterized protein</fullName>
    </submittedName>
</protein>
<accession>A0A383E855</accession>
<name>A0A383E855_9ZZZZ</name>
<gene>
    <name evidence="1" type="ORF">METZ01_LOCUS505409</name>
</gene>
<dbReference type="EMBL" id="UINC01223380">
    <property type="protein sequence ID" value="SVE52555.1"/>
    <property type="molecule type" value="Genomic_DNA"/>
</dbReference>
<organism evidence="1">
    <name type="scientific">marine metagenome</name>
    <dbReference type="NCBI Taxonomy" id="408172"/>
    <lineage>
        <taxon>unclassified sequences</taxon>
        <taxon>metagenomes</taxon>
        <taxon>ecological metagenomes</taxon>
    </lineage>
</organism>